<dbReference type="PANTHER" id="PTHR43248:SF25">
    <property type="entry name" value="AB HYDROLASE-1 DOMAIN-CONTAINING PROTEIN-RELATED"/>
    <property type="match status" value="1"/>
</dbReference>
<feature type="domain" description="AB hydrolase-1" evidence="3">
    <location>
        <begin position="68"/>
        <end position="230"/>
    </location>
</feature>
<dbReference type="SUPFAM" id="SSF53474">
    <property type="entry name" value="alpha/beta-Hydrolases"/>
    <property type="match status" value="1"/>
</dbReference>
<reference evidence="5" key="1">
    <citation type="submission" date="2022-10" db="EMBL/GenBank/DDBJ databases">
        <title>Tapping the CABI collections for fungal endophytes: first genome assemblies for Collariella, Neodidymelliopsis, Ascochyta clinopodiicola, Didymella pomorum, Didymosphaeria variabile, Neocosmospora piperis and Neocucurbitaria cava.</title>
        <authorList>
            <person name="Hill R."/>
        </authorList>
    </citation>
    <scope>NUCLEOTIDE SEQUENCE</scope>
    <source>
        <strain evidence="5">IMI 356814</strain>
    </source>
</reference>
<dbReference type="OrthoDB" id="425534at2759"/>
<sequence>MDTLSSILWTNEQKIRVPVSAALDWVPCYDKFYCANLEVPLDYGNQSAGTTYVAFIRQNAANGTGQDLLFNPGGPGGSGINLILEGFGDQIIALGGGKYNAVSFDPRGVNNSGIALTCFPGHPELREAYWPTVTSPLIPDLSLRAAYSQAIAQGQFCTKANENTTAKYGGTSAVVQDLVQFTNLQAALDGVAEPNKTQIYYYGVSYGTVIGHTLAALYPDRVGRIIVDSNVNSEDYYNGVTINSVETTDDDLGWFFGLCAEAGPQKCPFATSNSSSSDLKARFDALLVDLVEAPPIVSDLQASIPQIITKKRVLSTVFQILYNPATEYPLLAYGLSSLVNKNVTGWLEIEAVVGAASDPGPFNYTSSAEGEVLDFVTGIDAAGRYPIQNVEQYIQVTKEIEAGDVYFGKEYAEQNVLINAGFKIHPPASQLFPDRHYEESTLTTLSGFQKINTSTPVLFVNNAADPITPLSGAKHMFQYFGNSALLVQNSPGHSFTSVKSECTLAYVAAYLANATLPSAGTVCEISTRPLVDGEVAAKRSVAHVARRSRRSY</sequence>
<name>A0A9W9CRJ1_9PLEO</name>
<evidence type="ECO:0000259" key="4">
    <source>
        <dbReference type="Pfam" id="PF08386"/>
    </source>
</evidence>
<dbReference type="Pfam" id="PF08386">
    <property type="entry name" value="Abhydrolase_4"/>
    <property type="match status" value="1"/>
</dbReference>
<dbReference type="InterPro" id="IPR000073">
    <property type="entry name" value="AB_hydrolase_1"/>
</dbReference>
<dbReference type="AlphaFoldDB" id="A0A9W9CRJ1"/>
<evidence type="ECO:0000259" key="3">
    <source>
        <dbReference type="Pfam" id="PF00561"/>
    </source>
</evidence>
<keyword evidence="6" id="KW-1185">Reference proteome</keyword>
<evidence type="ECO:0000256" key="2">
    <source>
        <dbReference type="ARBA" id="ARBA00022801"/>
    </source>
</evidence>
<comment type="caution">
    <text evidence="5">The sequence shown here is derived from an EMBL/GenBank/DDBJ whole genome shotgun (WGS) entry which is preliminary data.</text>
</comment>
<dbReference type="Gene3D" id="3.40.50.1820">
    <property type="entry name" value="alpha/beta hydrolase"/>
    <property type="match status" value="1"/>
</dbReference>
<feature type="domain" description="Peptidase S33 tripeptidyl aminopeptidase-like C-terminal" evidence="4">
    <location>
        <begin position="452"/>
        <end position="523"/>
    </location>
</feature>
<dbReference type="PANTHER" id="PTHR43248">
    <property type="entry name" value="2-SUCCINYL-6-HYDROXY-2,4-CYCLOHEXADIENE-1-CARBOXYLATE SYNTHASE"/>
    <property type="match status" value="1"/>
</dbReference>
<dbReference type="Proteomes" id="UP001140560">
    <property type="component" value="Unassembled WGS sequence"/>
</dbReference>
<evidence type="ECO:0000256" key="1">
    <source>
        <dbReference type="ARBA" id="ARBA00010088"/>
    </source>
</evidence>
<dbReference type="InterPro" id="IPR013595">
    <property type="entry name" value="Pept_S33_TAP-like_C"/>
</dbReference>
<evidence type="ECO:0000313" key="6">
    <source>
        <dbReference type="Proteomes" id="UP001140560"/>
    </source>
</evidence>
<comment type="similarity">
    <text evidence="1">Belongs to the peptidase S33 family.</text>
</comment>
<gene>
    <name evidence="5" type="ORF">N0V83_000806</name>
</gene>
<dbReference type="InterPro" id="IPR029058">
    <property type="entry name" value="AB_hydrolase_fold"/>
</dbReference>
<dbReference type="GO" id="GO:0016787">
    <property type="term" value="F:hydrolase activity"/>
    <property type="evidence" value="ECO:0007669"/>
    <property type="project" value="UniProtKB-KW"/>
</dbReference>
<evidence type="ECO:0000313" key="5">
    <source>
        <dbReference type="EMBL" id="KAJ4377976.1"/>
    </source>
</evidence>
<protein>
    <submittedName>
        <fullName evidence="5">Uncharacterized protein</fullName>
    </submittedName>
</protein>
<keyword evidence="2" id="KW-0378">Hydrolase</keyword>
<dbReference type="EMBL" id="JAPEUY010000001">
    <property type="protein sequence ID" value="KAJ4377976.1"/>
    <property type="molecule type" value="Genomic_DNA"/>
</dbReference>
<accession>A0A9W9CRJ1</accession>
<organism evidence="5 6">
    <name type="scientific">Neocucurbitaria cava</name>
    <dbReference type="NCBI Taxonomy" id="798079"/>
    <lineage>
        <taxon>Eukaryota</taxon>
        <taxon>Fungi</taxon>
        <taxon>Dikarya</taxon>
        <taxon>Ascomycota</taxon>
        <taxon>Pezizomycotina</taxon>
        <taxon>Dothideomycetes</taxon>
        <taxon>Pleosporomycetidae</taxon>
        <taxon>Pleosporales</taxon>
        <taxon>Pleosporineae</taxon>
        <taxon>Cucurbitariaceae</taxon>
        <taxon>Neocucurbitaria</taxon>
    </lineage>
</organism>
<proteinExistence type="inferred from homology"/>
<dbReference type="Pfam" id="PF00561">
    <property type="entry name" value="Abhydrolase_1"/>
    <property type="match status" value="1"/>
</dbReference>
<dbReference type="InterPro" id="IPR051601">
    <property type="entry name" value="Serine_prot/Carboxylest_S33"/>
</dbReference>